<protein>
    <recommendedName>
        <fullName evidence="2">6-phosphogluconolactonase</fullName>
        <shortName evidence="2">6PGL</shortName>
        <ecNumber evidence="2">3.1.1.31</ecNumber>
    </recommendedName>
</protein>
<reference evidence="4 5" key="1">
    <citation type="submission" date="2023-11" db="EMBL/GenBank/DDBJ databases">
        <title>Dfirmibasis_genome.</title>
        <authorList>
            <person name="Edelbroek B."/>
            <person name="Kjellin J."/>
            <person name="Jerlstrom-Hultqvist J."/>
            <person name="Soderbom F."/>
        </authorList>
    </citation>
    <scope>NUCLEOTIDE SEQUENCE [LARGE SCALE GENOMIC DNA]</scope>
    <source>
        <strain evidence="4 5">TNS-C-14</strain>
    </source>
</reference>
<dbReference type="SUPFAM" id="SSF100950">
    <property type="entry name" value="NagB/RpiA/CoA transferase-like"/>
    <property type="match status" value="1"/>
</dbReference>
<evidence type="ECO:0000259" key="3">
    <source>
        <dbReference type="Pfam" id="PF01182"/>
    </source>
</evidence>
<proteinExistence type="inferred from homology"/>
<dbReference type="CDD" id="cd01400">
    <property type="entry name" value="6PGL"/>
    <property type="match status" value="1"/>
</dbReference>
<dbReference type="GO" id="GO:0006098">
    <property type="term" value="P:pentose-phosphate shunt"/>
    <property type="evidence" value="ECO:0007669"/>
    <property type="project" value="InterPro"/>
</dbReference>
<dbReference type="Proteomes" id="UP001344447">
    <property type="component" value="Unassembled WGS sequence"/>
</dbReference>
<dbReference type="GO" id="GO:0005975">
    <property type="term" value="P:carbohydrate metabolic process"/>
    <property type="evidence" value="ECO:0007669"/>
    <property type="project" value="UniProtKB-UniRule"/>
</dbReference>
<evidence type="ECO:0000256" key="1">
    <source>
        <dbReference type="ARBA" id="ARBA00010662"/>
    </source>
</evidence>
<accession>A0AAN7YRU8</accession>
<gene>
    <name evidence="4" type="ORF">RB653_003737</name>
</gene>
<dbReference type="NCBIfam" id="TIGR01198">
    <property type="entry name" value="pgl"/>
    <property type="match status" value="1"/>
</dbReference>
<keyword evidence="5" id="KW-1185">Reference proteome</keyword>
<organism evidence="4 5">
    <name type="scientific">Dictyostelium firmibasis</name>
    <dbReference type="NCBI Taxonomy" id="79012"/>
    <lineage>
        <taxon>Eukaryota</taxon>
        <taxon>Amoebozoa</taxon>
        <taxon>Evosea</taxon>
        <taxon>Eumycetozoa</taxon>
        <taxon>Dictyostelia</taxon>
        <taxon>Dictyosteliales</taxon>
        <taxon>Dictyosteliaceae</taxon>
        <taxon>Dictyostelium</taxon>
    </lineage>
</organism>
<dbReference type="Gene3D" id="3.40.50.1360">
    <property type="match status" value="1"/>
</dbReference>
<sequence length="238" mass="27179">MDNKLINFITIDKEKFEDESVEFIKKIIKDSISSRGIATIGLSGGSTPKPIYEKLGDNKDSSIDWSMVYFFAVDERYIDKNSKDSIYDLISKSIFKNRVSLLEDHFITPNTSLPLKECIETYENDLKRLVERSNGSPDLVTLGMGEDGHIASIFPNASKSPLDESQMVYHTTTERFAIFDRITTNINFLASSKNKVFFMNGSSKKKVWDEMFTSQENVIRWPAHKIITSGNTNVIYRE</sequence>
<feature type="domain" description="Glucosamine/galactosamine-6-phosphate isomerase" evidence="3">
    <location>
        <begin position="12"/>
        <end position="230"/>
    </location>
</feature>
<dbReference type="AlphaFoldDB" id="A0AAN7YRU8"/>
<comment type="pathway">
    <text evidence="2">Carbohydrate degradation; pentose phosphate pathway; D-ribulose 5-phosphate from D-glucose 6-phosphate (oxidative stage): step 2/3.</text>
</comment>
<comment type="similarity">
    <text evidence="1 2">Belongs to the glucosamine/galactosamine-6-phosphate isomerase family. 6-phosphogluconolactonase subfamily.</text>
</comment>
<dbReference type="GO" id="GO:0017057">
    <property type="term" value="F:6-phosphogluconolactonase activity"/>
    <property type="evidence" value="ECO:0007669"/>
    <property type="project" value="UniProtKB-UniRule"/>
</dbReference>
<dbReference type="PANTHER" id="PTHR11054">
    <property type="entry name" value="6-PHOSPHOGLUCONOLACTONASE"/>
    <property type="match status" value="1"/>
</dbReference>
<comment type="catalytic activity">
    <reaction evidence="2">
        <text>6-phospho-D-glucono-1,5-lactone + H2O = 6-phospho-D-gluconate + H(+)</text>
        <dbReference type="Rhea" id="RHEA:12556"/>
        <dbReference type="ChEBI" id="CHEBI:15377"/>
        <dbReference type="ChEBI" id="CHEBI:15378"/>
        <dbReference type="ChEBI" id="CHEBI:57955"/>
        <dbReference type="ChEBI" id="CHEBI:58759"/>
        <dbReference type="EC" id="3.1.1.31"/>
    </reaction>
</comment>
<evidence type="ECO:0000313" key="5">
    <source>
        <dbReference type="Proteomes" id="UP001344447"/>
    </source>
</evidence>
<comment type="caution">
    <text evidence="4">The sequence shown here is derived from an EMBL/GenBank/DDBJ whole genome shotgun (WGS) entry which is preliminary data.</text>
</comment>
<evidence type="ECO:0000256" key="2">
    <source>
        <dbReference type="RuleBase" id="RU365095"/>
    </source>
</evidence>
<keyword evidence="2" id="KW-0378">Hydrolase</keyword>
<dbReference type="EMBL" id="JAVFKY010000001">
    <property type="protein sequence ID" value="KAK5582154.1"/>
    <property type="molecule type" value="Genomic_DNA"/>
</dbReference>
<dbReference type="InterPro" id="IPR037171">
    <property type="entry name" value="NagB/RpiA_transferase-like"/>
</dbReference>
<dbReference type="EC" id="3.1.1.31" evidence="2"/>
<name>A0AAN7YRU8_9MYCE</name>
<dbReference type="PANTHER" id="PTHR11054:SF0">
    <property type="entry name" value="6-PHOSPHOGLUCONOLACTONASE"/>
    <property type="match status" value="1"/>
</dbReference>
<comment type="function">
    <text evidence="2">Hydrolysis of 6-phosphogluconolactone to 6-phosphogluconate.</text>
</comment>
<dbReference type="InterPro" id="IPR005900">
    <property type="entry name" value="6-phosphogluconolactonase_DevB"/>
</dbReference>
<evidence type="ECO:0000313" key="4">
    <source>
        <dbReference type="EMBL" id="KAK5582154.1"/>
    </source>
</evidence>
<dbReference type="Pfam" id="PF01182">
    <property type="entry name" value="Glucosamine_iso"/>
    <property type="match status" value="1"/>
</dbReference>
<dbReference type="InterPro" id="IPR006148">
    <property type="entry name" value="Glc/Gal-6P_isomerase"/>
</dbReference>
<dbReference type="InterPro" id="IPR039104">
    <property type="entry name" value="6PGL"/>
</dbReference>